<dbReference type="GO" id="GO:0042910">
    <property type="term" value="F:xenobiotic transmembrane transporter activity"/>
    <property type="evidence" value="ECO:0007669"/>
    <property type="project" value="InterPro"/>
</dbReference>
<dbReference type="Proteomes" id="UP000075243">
    <property type="component" value="Chromosome 3"/>
</dbReference>
<gene>
    <name evidence="7" type="ORF">KK1_009326</name>
</gene>
<keyword evidence="4 6" id="KW-1133">Transmembrane helix</keyword>
<proteinExistence type="inferred from homology"/>
<dbReference type="EMBL" id="CM003605">
    <property type="protein sequence ID" value="KYP70118.1"/>
    <property type="molecule type" value="Genomic_DNA"/>
</dbReference>
<reference evidence="7 8" key="1">
    <citation type="journal article" date="2012" name="Nat. Biotechnol.">
        <title>Draft genome sequence of pigeonpea (Cajanus cajan), an orphan legume crop of resource-poor farmers.</title>
        <authorList>
            <person name="Varshney R.K."/>
            <person name="Chen W."/>
            <person name="Li Y."/>
            <person name="Bharti A.K."/>
            <person name="Saxena R.K."/>
            <person name="Schlueter J.A."/>
            <person name="Donoghue M.T."/>
            <person name="Azam S."/>
            <person name="Fan G."/>
            <person name="Whaley A.M."/>
            <person name="Farmer A.D."/>
            <person name="Sheridan J."/>
            <person name="Iwata A."/>
            <person name="Tuteja R."/>
            <person name="Penmetsa R.V."/>
            <person name="Wu W."/>
            <person name="Upadhyaya H.D."/>
            <person name="Yang S.P."/>
            <person name="Shah T."/>
            <person name="Saxena K.B."/>
            <person name="Michael T."/>
            <person name="McCombie W.R."/>
            <person name="Yang B."/>
            <person name="Zhang G."/>
            <person name="Yang H."/>
            <person name="Wang J."/>
            <person name="Spillane C."/>
            <person name="Cook D.R."/>
            <person name="May G.D."/>
            <person name="Xu X."/>
            <person name="Jackson S.A."/>
        </authorList>
    </citation>
    <scope>NUCLEOTIDE SEQUENCE [LARGE SCALE GENOMIC DNA]</scope>
    <source>
        <strain evidence="8">cv. Asha</strain>
    </source>
</reference>
<dbReference type="OMA" id="WPTPNEV"/>
<evidence type="ECO:0000256" key="3">
    <source>
        <dbReference type="ARBA" id="ARBA00022692"/>
    </source>
</evidence>
<dbReference type="GO" id="GO:0016020">
    <property type="term" value="C:membrane"/>
    <property type="evidence" value="ECO:0007669"/>
    <property type="project" value="UniProtKB-SubCell"/>
</dbReference>
<comment type="subcellular location">
    <subcellularLocation>
        <location evidence="1">Membrane</location>
        <topology evidence="1">Multi-pass membrane protein</topology>
    </subcellularLocation>
</comment>
<dbReference type="AlphaFoldDB" id="A0A151TSZ7"/>
<feature type="transmembrane region" description="Helical" evidence="6">
    <location>
        <begin position="317"/>
        <end position="338"/>
    </location>
</feature>
<dbReference type="PANTHER" id="PTHR11206">
    <property type="entry name" value="MULTIDRUG RESISTANCE PROTEIN"/>
    <property type="match status" value="1"/>
</dbReference>
<comment type="similarity">
    <text evidence="2 6">Belongs to the multi antimicrobial extrusion (MATE) (TC 2.A.66.1) family.</text>
</comment>
<accession>A0A151TSZ7</accession>
<dbReference type="Pfam" id="PF01554">
    <property type="entry name" value="MatE"/>
    <property type="match status" value="2"/>
</dbReference>
<keyword evidence="8" id="KW-1185">Reference proteome</keyword>
<evidence type="ECO:0000313" key="7">
    <source>
        <dbReference type="EMBL" id="KYP70118.1"/>
    </source>
</evidence>
<dbReference type="OrthoDB" id="2126698at2759"/>
<dbReference type="CDD" id="cd13132">
    <property type="entry name" value="MATE_eukaryotic"/>
    <property type="match status" value="1"/>
</dbReference>
<dbReference type="GO" id="GO:1990961">
    <property type="term" value="P:xenobiotic detoxification by transmembrane export across the plasma membrane"/>
    <property type="evidence" value="ECO:0007669"/>
    <property type="project" value="InterPro"/>
</dbReference>
<sequence>MCNPKAPSSSTFLCPTKNHIITPEPKEINDVPPHDDQAEDELERWPTPNEVIEEMKALGKISGPTAVTGLLLYSRAMISMLFLGYLGEMELAGGSLSIGFANITGYSVISGLAMGMEPICGQAYGAKQLKTLGLTLQRTVLLLLSTSLPISLTWLNMKSILLWCGQDQRISSTAQTFILFSIPDLFLLSLLHPLRIYLRTQTITLPLTYCSALSLLLHLPLNFLLVVHFKMGVSGVAIAMVWTNLNLFLFLSSFVYFSGVYKDSWVPPSTDCVKGWGSLLALAIPTCVSVCLEWWWYELMILLCGLLLNPKATIASMGILIQTTSLVYVFPSSLSLAVSTRVGNELGANRPAKARISMIVSLACALALGVSAMIFTTLMRHRWGRFFTSDEEILALTAVALPIVGLCELGNCPQTTGCGVLRGSARPTVGANINLGSFYLVGMPVAVLLGFVAKMGFPGLWLGLLAAQGSCAGLMLFVLCSTDWKAQVRRANELTKTGKLLPTTDSNNNININVCLPEIVVADDEATITTKTPLETDPLITHTLN</sequence>
<feature type="transmembrane region" description="Helical" evidence="6">
    <location>
        <begin position="210"/>
        <end position="229"/>
    </location>
</feature>
<dbReference type="Gramene" id="C.cajan_09067.t">
    <property type="protein sequence ID" value="C.cajan_09067.t"/>
    <property type="gene ID" value="C.cajan_09067"/>
</dbReference>
<feature type="transmembrane region" description="Helical" evidence="6">
    <location>
        <begin position="65"/>
        <end position="86"/>
    </location>
</feature>
<evidence type="ECO:0000313" key="8">
    <source>
        <dbReference type="Proteomes" id="UP000075243"/>
    </source>
</evidence>
<feature type="transmembrane region" description="Helical" evidence="6">
    <location>
        <begin position="278"/>
        <end position="297"/>
    </location>
</feature>
<feature type="transmembrane region" description="Helical" evidence="6">
    <location>
        <begin position="393"/>
        <end position="412"/>
    </location>
</feature>
<feature type="transmembrane region" description="Helical" evidence="6">
    <location>
        <begin position="235"/>
        <end position="257"/>
    </location>
</feature>
<keyword evidence="3 6" id="KW-0812">Transmembrane</keyword>
<evidence type="ECO:0000256" key="5">
    <source>
        <dbReference type="ARBA" id="ARBA00023136"/>
    </source>
</evidence>
<dbReference type="GO" id="GO:0015297">
    <property type="term" value="F:antiporter activity"/>
    <property type="evidence" value="ECO:0007669"/>
    <property type="project" value="InterPro"/>
</dbReference>
<evidence type="ECO:0000256" key="4">
    <source>
        <dbReference type="ARBA" id="ARBA00022989"/>
    </source>
</evidence>
<feature type="transmembrane region" description="Helical" evidence="6">
    <location>
        <begin position="140"/>
        <end position="157"/>
    </location>
</feature>
<protein>
    <recommendedName>
        <fullName evidence="6">Protein DETOXIFICATION</fullName>
    </recommendedName>
    <alternativeName>
        <fullName evidence="6">Multidrug and toxic compound extrusion protein</fullName>
    </alternativeName>
</protein>
<feature type="transmembrane region" description="Helical" evidence="6">
    <location>
        <begin position="98"/>
        <end position="119"/>
    </location>
</feature>
<feature type="transmembrane region" description="Helical" evidence="6">
    <location>
        <begin position="459"/>
        <end position="480"/>
    </location>
</feature>
<feature type="transmembrane region" description="Helical" evidence="6">
    <location>
        <begin position="359"/>
        <end position="381"/>
    </location>
</feature>
<organism evidence="7 8">
    <name type="scientific">Cajanus cajan</name>
    <name type="common">Pigeon pea</name>
    <name type="synonym">Cajanus indicus</name>
    <dbReference type="NCBI Taxonomy" id="3821"/>
    <lineage>
        <taxon>Eukaryota</taxon>
        <taxon>Viridiplantae</taxon>
        <taxon>Streptophyta</taxon>
        <taxon>Embryophyta</taxon>
        <taxon>Tracheophyta</taxon>
        <taxon>Spermatophyta</taxon>
        <taxon>Magnoliopsida</taxon>
        <taxon>eudicotyledons</taxon>
        <taxon>Gunneridae</taxon>
        <taxon>Pentapetalae</taxon>
        <taxon>rosids</taxon>
        <taxon>fabids</taxon>
        <taxon>Fabales</taxon>
        <taxon>Fabaceae</taxon>
        <taxon>Papilionoideae</taxon>
        <taxon>50 kb inversion clade</taxon>
        <taxon>NPAAA clade</taxon>
        <taxon>indigoferoid/millettioid clade</taxon>
        <taxon>Phaseoleae</taxon>
        <taxon>Cajanus</taxon>
    </lineage>
</organism>
<dbReference type="InterPro" id="IPR002528">
    <property type="entry name" value="MATE_fam"/>
</dbReference>
<feature type="transmembrane region" description="Helical" evidence="6">
    <location>
        <begin position="433"/>
        <end position="453"/>
    </location>
</feature>
<keyword evidence="5 6" id="KW-0472">Membrane</keyword>
<evidence type="ECO:0000256" key="6">
    <source>
        <dbReference type="RuleBase" id="RU004914"/>
    </source>
</evidence>
<evidence type="ECO:0000256" key="1">
    <source>
        <dbReference type="ARBA" id="ARBA00004141"/>
    </source>
</evidence>
<dbReference type="NCBIfam" id="TIGR00797">
    <property type="entry name" value="matE"/>
    <property type="match status" value="1"/>
</dbReference>
<dbReference type="InterPro" id="IPR045069">
    <property type="entry name" value="MATE_euk"/>
</dbReference>
<feature type="transmembrane region" description="Helical" evidence="6">
    <location>
        <begin position="177"/>
        <end position="198"/>
    </location>
</feature>
<evidence type="ECO:0000256" key="2">
    <source>
        <dbReference type="ARBA" id="ARBA00010199"/>
    </source>
</evidence>
<name>A0A151TSZ7_CAJCA</name>